<dbReference type="AlphaFoldDB" id="A0A4Q9LQU1"/>
<evidence type="ECO:0000259" key="1">
    <source>
        <dbReference type="Pfam" id="PF03810"/>
    </source>
</evidence>
<dbReference type="InterPro" id="IPR001494">
    <property type="entry name" value="Importin-beta_N"/>
</dbReference>
<sequence length="93" mass="10505">MDTSSLRSVFLDTLSPDNTKRTTASDRLLSLQKNHAFILHLPTSFMQDTDQSVKRIAALYFKNSISHEFASFSPEEQDQLLNAVFINISDPSL</sequence>
<dbReference type="Gene3D" id="1.25.10.10">
    <property type="entry name" value="Leucine-rich Repeat Variant"/>
    <property type="match status" value="1"/>
</dbReference>
<dbReference type="InterPro" id="IPR011989">
    <property type="entry name" value="ARM-like"/>
</dbReference>
<dbReference type="VEuPathDB" id="MicrosporidiaDB:CWI38_2079p0010"/>
<dbReference type="Pfam" id="PF03810">
    <property type="entry name" value="IBN_N"/>
    <property type="match status" value="1"/>
</dbReference>
<proteinExistence type="predicted"/>
<feature type="non-terminal residue" evidence="2">
    <location>
        <position position="93"/>
    </location>
</feature>
<organism evidence="2 3">
    <name type="scientific">Hamiltosporidium tvaerminnensis</name>
    <dbReference type="NCBI Taxonomy" id="1176355"/>
    <lineage>
        <taxon>Eukaryota</taxon>
        <taxon>Fungi</taxon>
        <taxon>Fungi incertae sedis</taxon>
        <taxon>Microsporidia</taxon>
        <taxon>Dubosqiidae</taxon>
        <taxon>Hamiltosporidium</taxon>
    </lineage>
</organism>
<protein>
    <submittedName>
        <fullName evidence="2">Importin</fullName>
    </submittedName>
</protein>
<dbReference type="Proteomes" id="UP000292282">
    <property type="component" value="Unassembled WGS sequence"/>
</dbReference>
<comment type="caution">
    <text evidence="2">The sequence shown here is derived from an EMBL/GenBank/DDBJ whole genome shotgun (WGS) entry which is preliminary data.</text>
</comment>
<feature type="domain" description="Importin N-terminal" evidence="1">
    <location>
        <begin position="25"/>
        <end position="80"/>
    </location>
</feature>
<dbReference type="InterPro" id="IPR016024">
    <property type="entry name" value="ARM-type_fold"/>
</dbReference>
<name>A0A4Q9LQU1_9MICR</name>
<keyword evidence="3" id="KW-1185">Reference proteome</keyword>
<reference evidence="2 3" key="1">
    <citation type="submission" date="2017-12" db="EMBL/GenBank/DDBJ databases">
        <authorList>
            <person name="Pombert J.-F."/>
            <person name="Haag K.L."/>
            <person name="Ebert D."/>
        </authorList>
    </citation>
    <scope>NUCLEOTIDE SEQUENCE [LARGE SCALE GENOMIC DNA]</scope>
    <source>
        <strain evidence="2">IL-G-3</strain>
    </source>
</reference>
<gene>
    <name evidence="2" type="ORF">CWI38_2079p0010</name>
</gene>
<accession>A0A4Q9LQU1</accession>
<dbReference type="GO" id="GO:0006886">
    <property type="term" value="P:intracellular protein transport"/>
    <property type="evidence" value="ECO:0007669"/>
    <property type="project" value="InterPro"/>
</dbReference>
<dbReference type="GO" id="GO:0031267">
    <property type="term" value="F:small GTPase binding"/>
    <property type="evidence" value="ECO:0007669"/>
    <property type="project" value="InterPro"/>
</dbReference>
<dbReference type="EMBL" id="PITK01002079">
    <property type="protein sequence ID" value="TBU09981.1"/>
    <property type="molecule type" value="Genomic_DNA"/>
</dbReference>
<dbReference type="SUPFAM" id="SSF48371">
    <property type="entry name" value="ARM repeat"/>
    <property type="match status" value="1"/>
</dbReference>
<evidence type="ECO:0000313" key="2">
    <source>
        <dbReference type="EMBL" id="TBU09981.1"/>
    </source>
</evidence>
<dbReference type="OrthoDB" id="760868at2759"/>
<evidence type="ECO:0000313" key="3">
    <source>
        <dbReference type="Proteomes" id="UP000292282"/>
    </source>
</evidence>